<dbReference type="EMBL" id="JACHXW010000016">
    <property type="protein sequence ID" value="MBB3154421.1"/>
    <property type="molecule type" value="Genomic_DNA"/>
</dbReference>
<keyword evidence="2" id="KW-0812">Transmembrane</keyword>
<dbReference type="RefSeq" id="WP_183567844.1">
    <property type="nucleotide sequence ID" value="NZ_CBCSLB010000025.1"/>
</dbReference>
<protein>
    <submittedName>
        <fullName evidence="3">Uncharacterized protein</fullName>
    </submittedName>
</protein>
<accession>A0A7W5GC29</accession>
<keyword evidence="2" id="KW-0472">Membrane</keyword>
<evidence type="ECO:0000313" key="3">
    <source>
        <dbReference type="EMBL" id="MBB3154421.1"/>
    </source>
</evidence>
<dbReference type="Proteomes" id="UP000518605">
    <property type="component" value="Unassembled WGS sequence"/>
</dbReference>
<feature type="transmembrane region" description="Helical" evidence="2">
    <location>
        <begin position="52"/>
        <end position="71"/>
    </location>
</feature>
<comment type="caution">
    <text evidence="3">The sequence shown here is derived from an EMBL/GenBank/DDBJ whole genome shotgun (WGS) entry which is preliminary data.</text>
</comment>
<evidence type="ECO:0000256" key="1">
    <source>
        <dbReference type="SAM" id="MobiDB-lite"/>
    </source>
</evidence>
<feature type="region of interest" description="Disordered" evidence="1">
    <location>
        <begin position="1"/>
        <end position="44"/>
    </location>
</feature>
<gene>
    <name evidence="3" type="ORF">FHS16_004503</name>
</gene>
<evidence type="ECO:0000256" key="2">
    <source>
        <dbReference type="SAM" id="Phobius"/>
    </source>
</evidence>
<proteinExistence type="predicted"/>
<organism evidence="3 4">
    <name type="scientific">Paenibacillus endophyticus</name>
    <dbReference type="NCBI Taxonomy" id="1294268"/>
    <lineage>
        <taxon>Bacteria</taxon>
        <taxon>Bacillati</taxon>
        <taxon>Bacillota</taxon>
        <taxon>Bacilli</taxon>
        <taxon>Bacillales</taxon>
        <taxon>Paenibacillaceae</taxon>
        <taxon>Paenibacillus</taxon>
    </lineage>
</organism>
<keyword evidence="4" id="KW-1185">Reference proteome</keyword>
<keyword evidence="2" id="KW-1133">Transmembrane helix</keyword>
<sequence>MSRKEKFGNSRGNRQQDKAANSPSIGTDSNEGEALPPRRKKHPSSNYKVTKWYYNLLFVLFVSLVAGLFWYGTKFTD</sequence>
<dbReference type="AlphaFoldDB" id="A0A7W5GC29"/>
<name>A0A7W5GC29_9BACL</name>
<evidence type="ECO:0000313" key="4">
    <source>
        <dbReference type="Proteomes" id="UP000518605"/>
    </source>
</evidence>
<feature type="compositionally biased region" description="Polar residues" evidence="1">
    <location>
        <begin position="10"/>
        <end position="29"/>
    </location>
</feature>
<reference evidence="3 4" key="1">
    <citation type="submission" date="2020-08" db="EMBL/GenBank/DDBJ databases">
        <title>Genomic Encyclopedia of Type Strains, Phase III (KMG-III): the genomes of soil and plant-associated and newly described type strains.</title>
        <authorList>
            <person name="Whitman W."/>
        </authorList>
    </citation>
    <scope>NUCLEOTIDE SEQUENCE [LARGE SCALE GENOMIC DNA]</scope>
    <source>
        <strain evidence="3 4">CECT 8234</strain>
    </source>
</reference>